<dbReference type="UniPathway" id="UPA00544"/>
<dbReference type="EMBL" id="CP060789">
    <property type="protein sequence ID" value="QNP55092.1"/>
    <property type="molecule type" value="Genomic_DNA"/>
</dbReference>
<dbReference type="NCBIfam" id="NF007146">
    <property type="entry name" value="PRK09585.2-6"/>
    <property type="match status" value="1"/>
</dbReference>
<comment type="similarity">
    <text evidence="1">Belongs to the anhydro-N-acetylmuramic acid kinase family.</text>
</comment>
<evidence type="ECO:0000256" key="1">
    <source>
        <dbReference type="HAMAP-Rule" id="MF_01270"/>
    </source>
</evidence>
<comment type="function">
    <text evidence="1">Catalyzes the specific phosphorylation of 1,6-anhydro-N-acetylmuramic acid (anhMurNAc) with the simultaneous cleavage of the 1,6-anhydro ring, generating MurNAc-6-P. Is required for the utilization of anhMurNAc either imported from the medium or derived from its own cell wall murein, and thus plays a role in cell wall recycling.</text>
</comment>
<comment type="catalytic activity">
    <reaction evidence="1">
        <text>1,6-anhydro-N-acetyl-beta-muramate + ATP + H2O = N-acetyl-D-muramate 6-phosphate + ADP + H(+)</text>
        <dbReference type="Rhea" id="RHEA:24952"/>
        <dbReference type="ChEBI" id="CHEBI:15377"/>
        <dbReference type="ChEBI" id="CHEBI:15378"/>
        <dbReference type="ChEBI" id="CHEBI:30616"/>
        <dbReference type="ChEBI" id="CHEBI:58690"/>
        <dbReference type="ChEBI" id="CHEBI:58722"/>
        <dbReference type="ChEBI" id="CHEBI:456216"/>
        <dbReference type="EC" id="2.7.1.170"/>
    </reaction>
</comment>
<gene>
    <name evidence="1" type="primary">anmK</name>
    <name evidence="2" type="ORF">H9L22_12575</name>
</gene>
<dbReference type="GO" id="GO:0006040">
    <property type="term" value="P:amino sugar metabolic process"/>
    <property type="evidence" value="ECO:0007669"/>
    <property type="project" value="InterPro"/>
</dbReference>
<dbReference type="GO" id="GO:0016773">
    <property type="term" value="F:phosphotransferase activity, alcohol group as acceptor"/>
    <property type="evidence" value="ECO:0007669"/>
    <property type="project" value="UniProtKB-UniRule"/>
</dbReference>
<dbReference type="InterPro" id="IPR043129">
    <property type="entry name" value="ATPase_NBD"/>
</dbReference>
<comment type="pathway">
    <text evidence="1">Amino-sugar metabolism; 1,6-anhydro-N-acetylmuramate degradation.</text>
</comment>
<sequence length="385" mass="39543">MRVLGLMSGTSADAIDCAVAEFSEAGGRLDMRLLWHGEQPWDEGLRARILGVLPPATSTVADWCQLDTEIGQAFGAAASAAIAEAGPVDLIASHGQTLFHWVENGKARGSLQVGNPAWIQAATGTPVVSDFRIADIAAGGHGAPLTSTFDAMWLGETPTALLNLGGIANVTVVGLSDGALTGDTGPANCLLDAAAHRFHGLPADLGGALARAGRVDERALAILLADPFFAQPLPRSTGREYFDGDYVARRLVDVTLEGADLFATLTELTARTVADVINRASVRRVVASGGGIHNPFLMERLAALLEAPLLTADELGLPSDAKEAYVFALLGYLSATGRPGVVVGAGGRAATGATHPTVLGTLTPAGSGQPAAPAITLALHNQEEA</sequence>
<feature type="binding site" evidence="1">
    <location>
        <begin position="9"/>
        <end position="16"/>
    </location>
    <ligand>
        <name>ATP</name>
        <dbReference type="ChEBI" id="CHEBI:30616"/>
    </ligand>
</feature>
<name>A0A7H0H3H6_9ACTN</name>
<organism evidence="2 3">
    <name type="scientific">Tessaracoccus defluvii</name>
    <dbReference type="NCBI Taxonomy" id="1285901"/>
    <lineage>
        <taxon>Bacteria</taxon>
        <taxon>Bacillati</taxon>
        <taxon>Actinomycetota</taxon>
        <taxon>Actinomycetes</taxon>
        <taxon>Propionibacteriales</taxon>
        <taxon>Propionibacteriaceae</taxon>
        <taxon>Tessaracoccus</taxon>
    </lineage>
</organism>
<keyword evidence="3" id="KW-1185">Reference proteome</keyword>
<dbReference type="AlphaFoldDB" id="A0A7H0H3H6"/>
<dbReference type="SUPFAM" id="SSF53067">
    <property type="entry name" value="Actin-like ATPase domain"/>
    <property type="match status" value="1"/>
</dbReference>
<accession>A0A7H0H3H6</accession>
<keyword evidence="1 2" id="KW-0418">Kinase</keyword>
<keyword evidence="1" id="KW-0067">ATP-binding</keyword>
<dbReference type="HAMAP" id="MF_01270">
    <property type="entry name" value="AnhMurNAc_kinase"/>
    <property type="match status" value="1"/>
</dbReference>
<dbReference type="PANTHER" id="PTHR30605:SF0">
    <property type="entry name" value="ANHYDRO-N-ACETYLMURAMIC ACID KINASE"/>
    <property type="match status" value="1"/>
</dbReference>
<dbReference type="InterPro" id="IPR005338">
    <property type="entry name" value="Anhydro_N_Ac-Mur_kinase"/>
</dbReference>
<dbReference type="Pfam" id="PF03702">
    <property type="entry name" value="AnmK"/>
    <property type="match status" value="1"/>
</dbReference>
<dbReference type="GO" id="GO:0005524">
    <property type="term" value="F:ATP binding"/>
    <property type="evidence" value="ECO:0007669"/>
    <property type="project" value="UniProtKB-UniRule"/>
</dbReference>
<dbReference type="UniPathway" id="UPA00343"/>
<dbReference type="Gene3D" id="3.30.420.40">
    <property type="match status" value="2"/>
</dbReference>
<dbReference type="KEGG" id="tdf:H9L22_12575"/>
<dbReference type="GO" id="GO:0009254">
    <property type="term" value="P:peptidoglycan turnover"/>
    <property type="evidence" value="ECO:0007669"/>
    <property type="project" value="UniProtKB-UniRule"/>
</dbReference>
<dbReference type="GO" id="GO:0016301">
    <property type="term" value="F:kinase activity"/>
    <property type="evidence" value="ECO:0007669"/>
    <property type="project" value="UniProtKB-KW"/>
</dbReference>
<proteinExistence type="inferred from homology"/>
<keyword evidence="1" id="KW-0547">Nucleotide-binding</keyword>
<keyword evidence="1 2" id="KW-0808">Transferase</keyword>
<dbReference type="GO" id="GO:0097175">
    <property type="term" value="P:1,6-anhydro-N-acetyl-beta-muramic acid catabolic process"/>
    <property type="evidence" value="ECO:0007669"/>
    <property type="project" value="UniProtKB-UniRule"/>
</dbReference>
<evidence type="ECO:0000313" key="3">
    <source>
        <dbReference type="Proteomes" id="UP000516117"/>
    </source>
</evidence>
<protein>
    <recommendedName>
        <fullName evidence="1">Anhydro-N-acetylmuramic acid kinase</fullName>
        <ecNumber evidence="1">2.7.1.170</ecNumber>
    </recommendedName>
    <alternativeName>
        <fullName evidence="1">AnhMurNAc kinase</fullName>
    </alternativeName>
</protein>
<dbReference type="PANTHER" id="PTHR30605">
    <property type="entry name" value="ANHYDRO-N-ACETYLMURAMIC ACID KINASE"/>
    <property type="match status" value="1"/>
</dbReference>
<comment type="pathway">
    <text evidence="1">Cell wall biogenesis; peptidoglycan recycling.</text>
</comment>
<reference evidence="2 3" key="1">
    <citation type="submission" date="2020-08" db="EMBL/GenBank/DDBJ databases">
        <title>Genome sequence of Tessaracoccus defluvii JCM 17540T.</title>
        <authorList>
            <person name="Hyun D.-W."/>
            <person name="Bae J.-W."/>
        </authorList>
    </citation>
    <scope>NUCLEOTIDE SEQUENCE [LARGE SCALE GENOMIC DNA]</scope>
    <source>
        <strain evidence="2 3">JCM 17540</strain>
    </source>
</reference>
<dbReference type="EC" id="2.7.1.170" evidence="1"/>
<evidence type="ECO:0000313" key="2">
    <source>
        <dbReference type="EMBL" id="QNP55092.1"/>
    </source>
</evidence>
<keyword evidence="1" id="KW-0119">Carbohydrate metabolism</keyword>
<dbReference type="Proteomes" id="UP000516117">
    <property type="component" value="Chromosome"/>
</dbReference>